<dbReference type="PANTHER" id="PTHR38595:SF2">
    <property type="entry name" value="TYPE VI SECRETION SYSTEM BASEPLATE SUBUNIT TSSE"/>
    <property type="match status" value="1"/>
</dbReference>
<accession>A0ABU0HX88</accession>
<evidence type="ECO:0000313" key="2">
    <source>
        <dbReference type="EMBL" id="MDQ0446957.1"/>
    </source>
</evidence>
<dbReference type="NCBIfam" id="TIGR03357">
    <property type="entry name" value="VI_zyme"/>
    <property type="match status" value="1"/>
</dbReference>
<dbReference type="InterPro" id="IPR053176">
    <property type="entry name" value="T6SS_TssE1-like"/>
</dbReference>
<organism evidence="2 3">
    <name type="scientific">Methylobacterium aerolatum</name>
    <dbReference type="NCBI Taxonomy" id="418708"/>
    <lineage>
        <taxon>Bacteria</taxon>
        <taxon>Pseudomonadati</taxon>
        <taxon>Pseudomonadota</taxon>
        <taxon>Alphaproteobacteria</taxon>
        <taxon>Hyphomicrobiales</taxon>
        <taxon>Methylobacteriaceae</taxon>
        <taxon>Methylobacterium</taxon>
    </lineage>
</organism>
<name>A0ABU0HX88_9HYPH</name>
<dbReference type="PANTHER" id="PTHR38595">
    <property type="entry name" value="CYTOPLASMIC PROTEIN-RELATED"/>
    <property type="match status" value="1"/>
</dbReference>
<reference evidence="2 3" key="1">
    <citation type="submission" date="2023-07" db="EMBL/GenBank/DDBJ databases">
        <title>Genomic Encyclopedia of Type Strains, Phase IV (KMG-IV): sequencing the most valuable type-strain genomes for metagenomic binning, comparative biology and taxonomic classification.</title>
        <authorList>
            <person name="Goeker M."/>
        </authorList>
    </citation>
    <scope>NUCLEOTIDE SEQUENCE [LARGE SCALE GENOMIC DNA]</scope>
    <source>
        <strain evidence="2 3">DSM 19013</strain>
    </source>
</reference>
<dbReference type="Gene3D" id="3.10.450.40">
    <property type="match status" value="1"/>
</dbReference>
<feature type="domain" description="IraD/Gp25-like" evidence="1">
    <location>
        <begin position="32"/>
        <end position="112"/>
    </location>
</feature>
<proteinExistence type="predicted"/>
<evidence type="ECO:0000259" key="1">
    <source>
        <dbReference type="Pfam" id="PF04965"/>
    </source>
</evidence>
<dbReference type="Pfam" id="PF04965">
    <property type="entry name" value="GPW_gp25"/>
    <property type="match status" value="1"/>
</dbReference>
<comment type="caution">
    <text evidence="2">The sequence shown here is derived from an EMBL/GenBank/DDBJ whole genome shotgun (WGS) entry which is preliminary data.</text>
</comment>
<dbReference type="InterPro" id="IPR017737">
    <property type="entry name" value="TssE1-like"/>
</dbReference>
<evidence type="ECO:0000313" key="3">
    <source>
        <dbReference type="Proteomes" id="UP001231124"/>
    </source>
</evidence>
<sequence length="138" mass="14967">MTAMASLFERLERTREGIGPRLAGPVGPPLPDSVLANVRQILNARQGCCQIRQDFGLPDLTSIADEASEIVSSIAKAVATQLERFEPRLRHVRVKPSAEGGRIGEMAFTISAVPVDDGRRETLSFDAVVDQDGQIRLA</sequence>
<dbReference type="RefSeq" id="WP_238207180.1">
    <property type="nucleotide sequence ID" value="NZ_BPQE01000032.1"/>
</dbReference>
<dbReference type="SUPFAM" id="SSF160719">
    <property type="entry name" value="gpW/gp25-like"/>
    <property type="match status" value="1"/>
</dbReference>
<dbReference type="Proteomes" id="UP001231124">
    <property type="component" value="Unassembled WGS sequence"/>
</dbReference>
<protein>
    <submittedName>
        <fullName evidence="2">Type VI secretion system protein</fullName>
    </submittedName>
</protein>
<dbReference type="InterPro" id="IPR007048">
    <property type="entry name" value="IraD/Gp25-like"/>
</dbReference>
<dbReference type="EMBL" id="JAUSVP010000003">
    <property type="protein sequence ID" value="MDQ0446957.1"/>
    <property type="molecule type" value="Genomic_DNA"/>
</dbReference>
<keyword evidence="3" id="KW-1185">Reference proteome</keyword>
<gene>
    <name evidence="2" type="ORF">QO012_001448</name>
</gene>